<dbReference type="EMBL" id="LNYS01000025">
    <property type="protein sequence ID" value="KTD45427.1"/>
    <property type="molecule type" value="Genomic_DNA"/>
</dbReference>
<comment type="pathway">
    <text evidence="3">Amino-acid biosynthesis; L-isoleucine biosynthesis; L-isoleucine from 2-oxobutanoate: step 4/4.</text>
</comment>
<evidence type="ECO:0000256" key="2">
    <source>
        <dbReference type="ARBA" id="ARBA00003109"/>
    </source>
</evidence>
<accession>A0A0W0XLS2</accession>
<protein>
    <recommendedName>
        <fullName evidence="7">branched-chain-amino-acid transaminase</fullName>
        <ecNumber evidence="7">2.6.1.42</ecNumber>
    </recommendedName>
</protein>
<dbReference type="Proteomes" id="UP000054618">
    <property type="component" value="Unassembled WGS sequence"/>
</dbReference>
<dbReference type="GO" id="GO:0046394">
    <property type="term" value="P:carboxylic acid biosynthetic process"/>
    <property type="evidence" value="ECO:0007669"/>
    <property type="project" value="UniProtKB-ARBA"/>
</dbReference>
<sequence length="275" mass="31197">MIRIHFQPPGASLCLSSADRLFLGEAVFETLKVRNGKALYTGLHWRRLRNAAASLNIPFTLALEEWQRVIGQYLKEQNFTDGGLKIILTPGEAPRGLTQRGINPHLVLEFFTYQSVQTPLTIVSSPWQRDRKNPVYQYKSVSYFEAILARRWAVNQNADDVLFFNTESRATETSIANFFIIYQDRIETPVPSEGLIPGILRERILSVCKDNQIECRESLVTRAMIKDAEALFTSNVLQGVKAVSRIDHLDKNSVHPLFTRLSALLAKDIDESGYL</sequence>
<dbReference type="PATRIC" id="fig|45073.5.peg.3075"/>
<dbReference type="EC" id="2.6.1.42" evidence="7"/>
<evidence type="ECO:0000256" key="4">
    <source>
        <dbReference type="ARBA" id="ARBA00004931"/>
    </source>
</evidence>
<comment type="caution">
    <text evidence="14">The sequence shown here is derived from an EMBL/GenBank/DDBJ whole genome shotgun (WGS) entry which is preliminary data.</text>
</comment>
<comment type="catalytic activity">
    <reaction evidence="9">
        <text>L-valine + 2-oxoglutarate = 3-methyl-2-oxobutanoate + L-glutamate</text>
        <dbReference type="Rhea" id="RHEA:24813"/>
        <dbReference type="ChEBI" id="CHEBI:11851"/>
        <dbReference type="ChEBI" id="CHEBI:16810"/>
        <dbReference type="ChEBI" id="CHEBI:29985"/>
        <dbReference type="ChEBI" id="CHEBI:57762"/>
        <dbReference type="EC" id="2.6.1.42"/>
    </reaction>
</comment>
<comment type="pathway">
    <text evidence="4">Amino-acid biosynthesis; L-valine biosynthesis; L-valine from pyruvate: step 4/4.</text>
</comment>
<reference evidence="14 15" key="1">
    <citation type="submission" date="2015-11" db="EMBL/GenBank/DDBJ databases">
        <title>Genomic analysis of 38 Legionella species identifies large and diverse effector repertoires.</title>
        <authorList>
            <person name="Burstein D."/>
            <person name="Amaro F."/>
            <person name="Zusman T."/>
            <person name="Lifshitz Z."/>
            <person name="Cohen O."/>
            <person name="Gilbert J.A."/>
            <person name="Pupko T."/>
            <person name="Shuman H.A."/>
            <person name="Segal G."/>
        </authorList>
    </citation>
    <scope>NUCLEOTIDE SEQUENCE [LARGE SCALE GENOMIC DNA]</scope>
    <source>
        <strain evidence="14 15">CDC#1442-AUS-E</strain>
    </source>
</reference>
<dbReference type="STRING" id="45073.Lqui_2898"/>
<dbReference type="Pfam" id="PF01063">
    <property type="entry name" value="Aminotran_4"/>
    <property type="match status" value="1"/>
</dbReference>
<keyword evidence="14" id="KW-0456">Lyase</keyword>
<organism evidence="14 15">
    <name type="scientific">Legionella quinlivanii</name>
    <dbReference type="NCBI Taxonomy" id="45073"/>
    <lineage>
        <taxon>Bacteria</taxon>
        <taxon>Pseudomonadati</taxon>
        <taxon>Pseudomonadota</taxon>
        <taxon>Gammaproteobacteria</taxon>
        <taxon>Legionellales</taxon>
        <taxon>Legionellaceae</taxon>
        <taxon>Legionella</taxon>
    </lineage>
</organism>
<keyword evidence="8 13" id="KW-0663">Pyridoxal phosphate</keyword>
<dbReference type="InterPro" id="IPR001544">
    <property type="entry name" value="Aminotrans_IV"/>
</dbReference>
<evidence type="ECO:0000256" key="12">
    <source>
        <dbReference type="RuleBase" id="RU004106"/>
    </source>
</evidence>
<comment type="similarity">
    <text evidence="6 12">Belongs to the class-IV pyridoxal-phosphate-dependent aminotransferase family.</text>
</comment>
<gene>
    <name evidence="14" type="ORF">Lqui_2898</name>
</gene>
<evidence type="ECO:0000313" key="15">
    <source>
        <dbReference type="Proteomes" id="UP000054618"/>
    </source>
</evidence>
<evidence type="ECO:0000256" key="5">
    <source>
        <dbReference type="ARBA" id="ARBA00005072"/>
    </source>
</evidence>
<dbReference type="Gene3D" id="3.30.470.10">
    <property type="match status" value="1"/>
</dbReference>
<evidence type="ECO:0000256" key="3">
    <source>
        <dbReference type="ARBA" id="ARBA00004824"/>
    </source>
</evidence>
<comment type="function">
    <text evidence="2">Acts on leucine, isoleucine and valine.</text>
</comment>
<dbReference type="InterPro" id="IPR036038">
    <property type="entry name" value="Aminotransferase-like"/>
</dbReference>
<dbReference type="InterPro" id="IPR043132">
    <property type="entry name" value="BCAT-like_C"/>
</dbReference>
<keyword evidence="15" id="KW-1185">Reference proteome</keyword>
<dbReference type="PANTHER" id="PTHR42743">
    <property type="entry name" value="AMINO-ACID AMINOTRANSFERASE"/>
    <property type="match status" value="1"/>
</dbReference>
<comment type="catalytic activity">
    <reaction evidence="10">
        <text>L-isoleucine + 2-oxoglutarate = (S)-3-methyl-2-oxopentanoate + L-glutamate</text>
        <dbReference type="Rhea" id="RHEA:24801"/>
        <dbReference type="ChEBI" id="CHEBI:16810"/>
        <dbReference type="ChEBI" id="CHEBI:29985"/>
        <dbReference type="ChEBI" id="CHEBI:35146"/>
        <dbReference type="ChEBI" id="CHEBI:58045"/>
        <dbReference type="EC" id="2.6.1.42"/>
    </reaction>
</comment>
<evidence type="ECO:0000256" key="7">
    <source>
        <dbReference type="ARBA" id="ARBA00013053"/>
    </source>
</evidence>
<comment type="cofactor">
    <cofactor evidence="1 13">
        <name>pyridoxal 5'-phosphate</name>
        <dbReference type="ChEBI" id="CHEBI:597326"/>
    </cofactor>
</comment>
<dbReference type="PANTHER" id="PTHR42743:SF11">
    <property type="entry name" value="AMINODEOXYCHORISMATE LYASE"/>
    <property type="match status" value="1"/>
</dbReference>
<evidence type="ECO:0000313" key="14">
    <source>
        <dbReference type="EMBL" id="KTD45427.1"/>
    </source>
</evidence>
<dbReference type="InterPro" id="IPR018300">
    <property type="entry name" value="Aminotrans_IV_CS"/>
</dbReference>
<dbReference type="PROSITE" id="PS00770">
    <property type="entry name" value="AA_TRANSFER_CLASS_4"/>
    <property type="match status" value="1"/>
</dbReference>
<evidence type="ECO:0000256" key="9">
    <source>
        <dbReference type="ARBA" id="ARBA00048212"/>
    </source>
</evidence>
<evidence type="ECO:0000256" key="1">
    <source>
        <dbReference type="ARBA" id="ARBA00001933"/>
    </source>
</evidence>
<dbReference type="InterPro" id="IPR043131">
    <property type="entry name" value="BCAT-like_N"/>
</dbReference>
<evidence type="ECO:0000256" key="10">
    <source>
        <dbReference type="ARBA" id="ARBA00048798"/>
    </source>
</evidence>
<dbReference type="RefSeq" id="WP_058508952.1">
    <property type="nucleotide sequence ID" value="NZ_CAAAIK010000017.1"/>
</dbReference>
<dbReference type="Gene3D" id="3.20.10.10">
    <property type="entry name" value="D-amino Acid Aminotransferase, subunit A, domain 2"/>
    <property type="match status" value="1"/>
</dbReference>
<dbReference type="GO" id="GO:0016829">
    <property type="term" value="F:lyase activity"/>
    <property type="evidence" value="ECO:0007669"/>
    <property type="project" value="UniProtKB-KW"/>
</dbReference>
<dbReference type="AlphaFoldDB" id="A0A0W0XLS2"/>
<dbReference type="InterPro" id="IPR050571">
    <property type="entry name" value="Class-IV_PLP-Dep_Aminotrnsfr"/>
</dbReference>
<dbReference type="SUPFAM" id="SSF56752">
    <property type="entry name" value="D-aminoacid aminotransferase-like PLP-dependent enzymes"/>
    <property type="match status" value="1"/>
</dbReference>
<dbReference type="GO" id="GO:0004084">
    <property type="term" value="F:branched-chain-amino-acid transaminase activity"/>
    <property type="evidence" value="ECO:0007669"/>
    <property type="project" value="UniProtKB-EC"/>
</dbReference>
<evidence type="ECO:0000256" key="8">
    <source>
        <dbReference type="ARBA" id="ARBA00022898"/>
    </source>
</evidence>
<dbReference type="OrthoDB" id="9805628at2"/>
<dbReference type="CDD" id="cd00449">
    <property type="entry name" value="PLPDE_IV"/>
    <property type="match status" value="1"/>
</dbReference>
<comment type="catalytic activity">
    <reaction evidence="11">
        <text>L-leucine + 2-oxoglutarate = 4-methyl-2-oxopentanoate + L-glutamate</text>
        <dbReference type="Rhea" id="RHEA:18321"/>
        <dbReference type="ChEBI" id="CHEBI:16810"/>
        <dbReference type="ChEBI" id="CHEBI:17865"/>
        <dbReference type="ChEBI" id="CHEBI:29985"/>
        <dbReference type="ChEBI" id="CHEBI:57427"/>
        <dbReference type="EC" id="2.6.1.42"/>
    </reaction>
</comment>
<evidence type="ECO:0000256" key="6">
    <source>
        <dbReference type="ARBA" id="ARBA00009320"/>
    </source>
</evidence>
<comment type="pathway">
    <text evidence="5">Amino-acid biosynthesis; L-leucine biosynthesis; L-leucine from 3-methyl-2-oxobutanoate: step 4/4.</text>
</comment>
<evidence type="ECO:0000256" key="13">
    <source>
        <dbReference type="RuleBase" id="RU004516"/>
    </source>
</evidence>
<evidence type="ECO:0000256" key="11">
    <source>
        <dbReference type="ARBA" id="ARBA00049229"/>
    </source>
</evidence>
<name>A0A0W0XLS2_9GAMM</name>
<proteinExistence type="inferred from homology"/>